<gene>
    <name evidence="2" type="ORF">CS022_13745</name>
</gene>
<dbReference type="Proteomes" id="UP000290287">
    <property type="component" value="Unassembled WGS sequence"/>
</dbReference>
<proteinExistence type="predicted"/>
<feature type="compositionally biased region" description="Low complexity" evidence="1">
    <location>
        <begin position="93"/>
        <end position="112"/>
    </location>
</feature>
<dbReference type="PROSITE" id="PS51257">
    <property type="entry name" value="PROKAR_LIPOPROTEIN"/>
    <property type="match status" value="1"/>
</dbReference>
<name>A0A4V1LSS3_9GAMM</name>
<dbReference type="RefSeq" id="WP_129122746.1">
    <property type="nucleotide sequence ID" value="NZ_PEIB01000016.1"/>
</dbReference>
<feature type="compositionally biased region" description="Low complexity" evidence="1">
    <location>
        <begin position="62"/>
        <end position="83"/>
    </location>
</feature>
<comment type="caution">
    <text evidence="2">The sequence shown here is derived from an EMBL/GenBank/DDBJ whole genome shotgun (WGS) entry which is preliminary data.</text>
</comment>
<accession>A0A4V1LSS3</accession>
<feature type="compositionally biased region" description="Low complexity" evidence="1">
    <location>
        <begin position="35"/>
        <end position="55"/>
    </location>
</feature>
<reference evidence="2 3" key="1">
    <citation type="submission" date="2017-10" db="EMBL/GenBank/DDBJ databases">
        <title>Nyctiphanis sp. nov., isolated from the stomach of the euphausiid Nyctiphanes simplex (Hansen, 1911) in the Gulf of California.</title>
        <authorList>
            <person name="Gomez-Gil B."/>
            <person name="Aguilar-Mendez M."/>
            <person name="Lopez-Cortes A."/>
            <person name="Gomez-Gutierrez J."/>
            <person name="Roque A."/>
            <person name="Lang E."/>
            <person name="Gonzalez-Castillo A."/>
        </authorList>
    </citation>
    <scope>NUCLEOTIDE SEQUENCE [LARGE SCALE GENOMIC DNA]</scope>
    <source>
        <strain evidence="2 3">CAIM 600</strain>
    </source>
</reference>
<organism evidence="2 3">
    <name type="scientific">Veronia nyctiphanis</name>
    <dbReference type="NCBI Taxonomy" id="1278244"/>
    <lineage>
        <taxon>Bacteria</taxon>
        <taxon>Pseudomonadati</taxon>
        <taxon>Pseudomonadota</taxon>
        <taxon>Gammaproteobacteria</taxon>
        <taxon>Vibrionales</taxon>
        <taxon>Vibrionaceae</taxon>
        <taxon>Veronia</taxon>
    </lineage>
</organism>
<sequence length="335" mass="36130">MKRLILANLIVVALTGCEGKGSSTTVFPNSETVFSDTNANSSSDTNDDTNTGTDSPPSETPTGDTGNNSDNDNTDSSGSSDSNADTPQNNEPSNTGDTNTDTGNDGSSGDSNVTLDNASDCYNPNLIRTGYRYEATYSLKIENQNFVTYDSFSVLSPATENGRNVVSVTYSSRVRPESSPNQLIFSYYTNNSVALDDSNKTMTQFSSSNYTDSSYTRYEPNGLITPFDIDEGETIEAPIISVITSKGSQSQVSTLKLKHTFLGHKQLVFGNISYNTCEFIITKTRTINDEITTTSDVDYVAVGTGLIVKRIEKDSVGNIISTKSLKEFTPLPDAQ</sequence>
<evidence type="ECO:0000256" key="1">
    <source>
        <dbReference type="SAM" id="MobiDB-lite"/>
    </source>
</evidence>
<evidence type="ECO:0000313" key="2">
    <source>
        <dbReference type="EMBL" id="RXJ72698.1"/>
    </source>
</evidence>
<keyword evidence="3" id="KW-1185">Reference proteome</keyword>
<dbReference type="AlphaFoldDB" id="A0A4V1LSS3"/>
<feature type="region of interest" description="Disordered" evidence="1">
    <location>
        <begin position="19"/>
        <end position="120"/>
    </location>
</feature>
<evidence type="ECO:0000313" key="3">
    <source>
        <dbReference type="Proteomes" id="UP000290287"/>
    </source>
</evidence>
<dbReference type="EMBL" id="PEIB01000016">
    <property type="protein sequence ID" value="RXJ72698.1"/>
    <property type="molecule type" value="Genomic_DNA"/>
</dbReference>
<feature type="compositionally biased region" description="Polar residues" evidence="1">
    <location>
        <begin position="21"/>
        <end position="34"/>
    </location>
</feature>
<protein>
    <submittedName>
        <fullName evidence="2">Uncharacterized protein</fullName>
    </submittedName>
</protein>